<evidence type="ECO:0000313" key="2">
    <source>
        <dbReference type="Proteomes" id="UP000322000"/>
    </source>
</evidence>
<dbReference type="InterPro" id="IPR051333">
    <property type="entry name" value="CLIP_Serine_Protease"/>
</dbReference>
<evidence type="ECO:0000256" key="1">
    <source>
        <dbReference type="SAM" id="MobiDB-lite"/>
    </source>
</evidence>
<dbReference type="OrthoDB" id="6924245at2759"/>
<proteinExistence type="predicted"/>
<dbReference type="RefSeq" id="XP_026740605.1">
    <property type="nucleotide sequence ID" value="XM_026884804.1"/>
</dbReference>
<dbReference type="InParanoid" id="A0A7E5WIK1"/>
<dbReference type="InterPro" id="IPR009003">
    <property type="entry name" value="Peptidase_S1_PA"/>
</dbReference>
<dbReference type="Proteomes" id="UP000322000">
    <property type="component" value="Chromosome 18"/>
</dbReference>
<feature type="region of interest" description="Disordered" evidence="1">
    <location>
        <begin position="382"/>
        <end position="406"/>
    </location>
</feature>
<dbReference type="GeneID" id="113503020"/>
<evidence type="ECO:0000313" key="3">
    <source>
        <dbReference type="RefSeq" id="XP_026740605.1"/>
    </source>
</evidence>
<dbReference type="KEGG" id="tnl:113503020"/>
<organism evidence="2 3">
    <name type="scientific">Trichoplusia ni</name>
    <name type="common">Cabbage looper</name>
    <dbReference type="NCBI Taxonomy" id="7111"/>
    <lineage>
        <taxon>Eukaryota</taxon>
        <taxon>Metazoa</taxon>
        <taxon>Ecdysozoa</taxon>
        <taxon>Arthropoda</taxon>
        <taxon>Hexapoda</taxon>
        <taxon>Insecta</taxon>
        <taxon>Pterygota</taxon>
        <taxon>Neoptera</taxon>
        <taxon>Endopterygota</taxon>
        <taxon>Lepidoptera</taxon>
        <taxon>Glossata</taxon>
        <taxon>Ditrysia</taxon>
        <taxon>Noctuoidea</taxon>
        <taxon>Noctuidae</taxon>
        <taxon>Plusiinae</taxon>
        <taxon>Trichoplusia</taxon>
    </lineage>
</organism>
<name>A0A7E5WIK1_TRINI</name>
<accession>A0A7E5WIK1</accession>
<feature type="compositionally biased region" description="Basic and acidic residues" evidence="1">
    <location>
        <begin position="396"/>
        <end position="406"/>
    </location>
</feature>
<dbReference type="AlphaFoldDB" id="A0A7E5WIK1"/>
<protein>
    <submittedName>
        <fullName evidence="3">Uncharacterized protein LOC113503020</fullName>
    </submittedName>
</protein>
<dbReference type="InterPro" id="IPR043504">
    <property type="entry name" value="Peptidase_S1_PA_chymotrypsin"/>
</dbReference>
<reference evidence="3" key="1">
    <citation type="submission" date="2025-08" db="UniProtKB">
        <authorList>
            <consortium name="RefSeq"/>
        </authorList>
    </citation>
    <scope>IDENTIFICATION</scope>
</reference>
<dbReference type="PANTHER" id="PTHR24260">
    <property type="match status" value="1"/>
</dbReference>
<sequence>MIHKNLALGNSNEVSVIDLKGIRETTKAMFLSKPGIVHQCPVVDYTLHPEFDEDTLNTIALLTLECDDKDVDWQLVNWPMGYTRMNLHEGQVFVLGYTDQNKVLEQVMHRMEFVNLKECKNFYRKESLDSKWMAPIEYQCFRKKYSGEPCVFDSGMALAVNFRGNWTLIGISVLGPGCTLPTRFIDFAYYVPWIDVSLRNFRRLFPESKITWPNYDKIILEKIDDSSMVMRPYKGTEVIHGKCDKLDGEIMYKEEGKFNTPGHAIGLYGLSVWDDLYYNVSCALLTVECLQRSAEPFSYNFGLVQYDEDLAALTKVIPIVHGDEPVGPKIEHLYDGAWLSWWYRPKHTEKVSNVVFRFEFIKVATLKMVFYGIRHEFNETEPASTTEKVRSRRPHPYHDRYKTNKP</sequence>
<keyword evidence="2" id="KW-1185">Reference proteome</keyword>
<dbReference type="Gene3D" id="2.40.10.10">
    <property type="entry name" value="Trypsin-like serine proteases"/>
    <property type="match status" value="1"/>
</dbReference>
<gene>
    <name evidence="3" type="primary">LOC113503020</name>
</gene>
<dbReference type="PANTHER" id="PTHR24260:SF136">
    <property type="entry name" value="GH08193P-RELATED"/>
    <property type="match status" value="1"/>
</dbReference>
<dbReference type="SUPFAM" id="SSF50494">
    <property type="entry name" value="Trypsin-like serine proteases"/>
    <property type="match status" value="1"/>
</dbReference>